<comment type="caution">
    <text evidence="2">The sequence shown here is derived from an EMBL/GenBank/DDBJ whole genome shotgun (WGS) entry which is preliminary data.</text>
</comment>
<dbReference type="OrthoDB" id="5855868at2759"/>
<dbReference type="EMBL" id="CAJGYM010000002">
    <property type="protein sequence ID" value="CAD6185062.1"/>
    <property type="molecule type" value="Genomic_DNA"/>
</dbReference>
<evidence type="ECO:0000313" key="2">
    <source>
        <dbReference type="EMBL" id="CAD6185062.1"/>
    </source>
</evidence>
<protein>
    <submittedName>
        <fullName evidence="2">Uncharacterized protein</fullName>
    </submittedName>
</protein>
<name>A0A8S1GQI3_9PELO</name>
<dbReference type="Proteomes" id="UP000835052">
    <property type="component" value="Unassembled WGS sequence"/>
</dbReference>
<feature type="compositionally biased region" description="Polar residues" evidence="1">
    <location>
        <begin position="47"/>
        <end position="56"/>
    </location>
</feature>
<feature type="region of interest" description="Disordered" evidence="1">
    <location>
        <begin position="47"/>
        <end position="121"/>
    </location>
</feature>
<keyword evidence="3" id="KW-1185">Reference proteome</keyword>
<dbReference type="AlphaFoldDB" id="A0A8S1GQI3"/>
<sequence length="387" mass="42977">MPRLLGSSVRERVMAIEGSGSKEFKEPAGIRTHYIPEVKHVNRRLQTTNLLTNEPSSSKRKDAAPMTSLPFLNRPAQVSYISPEDKDADNGVEKGNRKKKRNVTLPQLNNKSPRKAKKEKDFIERIEDQARVAVAKISSESDSSVKSISTGVRLNDHLSARAVNLHSAGKRTFASLGTRQNGIIINRPLQNPSLEVSLPPRSKSSQDLEARLEPSYAVPLTPSLGISISQSNKDLRDMATQTMILPISSQLSTTSVEFLDPAAKGTQTEAVPLVIVPRRKSEAPINLQDVRLLTSVDIKINVLSQIEEREALMEVIEDALGETFDRYSRIRTNQIIANSARKQAQIWRDAKDFLANQLFPQSIQLANMSTSRNRTAAEIVANIKIYP</sequence>
<accession>A0A8S1GQI3</accession>
<organism evidence="2 3">
    <name type="scientific">Caenorhabditis auriculariae</name>
    <dbReference type="NCBI Taxonomy" id="2777116"/>
    <lineage>
        <taxon>Eukaryota</taxon>
        <taxon>Metazoa</taxon>
        <taxon>Ecdysozoa</taxon>
        <taxon>Nematoda</taxon>
        <taxon>Chromadorea</taxon>
        <taxon>Rhabditida</taxon>
        <taxon>Rhabditina</taxon>
        <taxon>Rhabditomorpha</taxon>
        <taxon>Rhabditoidea</taxon>
        <taxon>Rhabditidae</taxon>
        <taxon>Peloderinae</taxon>
        <taxon>Caenorhabditis</taxon>
    </lineage>
</organism>
<feature type="compositionally biased region" description="Basic and acidic residues" evidence="1">
    <location>
        <begin position="83"/>
        <end position="95"/>
    </location>
</feature>
<gene>
    <name evidence="2" type="ORF">CAUJ_LOCUS981</name>
</gene>
<evidence type="ECO:0000256" key="1">
    <source>
        <dbReference type="SAM" id="MobiDB-lite"/>
    </source>
</evidence>
<reference evidence="2" key="1">
    <citation type="submission" date="2020-10" db="EMBL/GenBank/DDBJ databases">
        <authorList>
            <person name="Kikuchi T."/>
        </authorList>
    </citation>
    <scope>NUCLEOTIDE SEQUENCE</scope>
    <source>
        <strain evidence="2">NKZ352</strain>
    </source>
</reference>
<proteinExistence type="predicted"/>
<evidence type="ECO:0000313" key="3">
    <source>
        <dbReference type="Proteomes" id="UP000835052"/>
    </source>
</evidence>